<dbReference type="GO" id="GO:0046872">
    <property type="term" value="F:metal ion binding"/>
    <property type="evidence" value="ECO:0007669"/>
    <property type="project" value="UniProtKB-KW"/>
</dbReference>
<evidence type="ECO:0000256" key="2">
    <source>
        <dbReference type="ARBA" id="ARBA00022741"/>
    </source>
</evidence>
<dbReference type="InterPro" id="IPR027417">
    <property type="entry name" value="P-loop_NTPase"/>
</dbReference>
<dbReference type="PANTHER" id="PTHR46498:SF1">
    <property type="entry name" value="GTP-BINDING PROTEIN 8"/>
    <property type="match status" value="1"/>
</dbReference>
<name>A0A507BJ40_9PEZI</name>
<comment type="caution">
    <text evidence="7">The sequence shown here is derived from an EMBL/GenBank/DDBJ whole genome shotgun (WGS) entry which is preliminary data.</text>
</comment>
<feature type="compositionally biased region" description="Basic and acidic residues" evidence="5">
    <location>
        <begin position="522"/>
        <end position="531"/>
    </location>
</feature>
<feature type="compositionally biased region" description="Low complexity" evidence="5">
    <location>
        <begin position="196"/>
        <end position="209"/>
    </location>
</feature>
<feature type="region of interest" description="Disordered" evidence="5">
    <location>
        <begin position="298"/>
        <end position="342"/>
    </location>
</feature>
<evidence type="ECO:0000256" key="5">
    <source>
        <dbReference type="SAM" id="MobiDB-lite"/>
    </source>
</evidence>
<protein>
    <recommendedName>
        <fullName evidence="6">EngB-type G domain-containing protein</fullName>
    </recommendedName>
</protein>
<dbReference type="GeneID" id="41978940"/>
<evidence type="ECO:0000313" key="8">
    <source>
        <dbReference type="Proteomes" id="UP000319257"/>
    </source>
</evidence>
<organism evidence="7 8">
    <name type="scientific">Thyridium curvatum</name>
    <dbReference type="NCBI Taxonomy" id="1093900"/>
    <lineage>
        <taxon>Eukaryota</taxon>
        <taxon>Fungi</taxon>
        <taxon>Dikarya</taxon>
        <taxon>Ascomycota</taxon>
        <taxon>Pezizomycotina</taxon>
        <taxon>Sordariomycetes</taxon>
        <taxon>Sordariomycetidae</taxon>
        <taxon>Thyridiales</taxon>
        <taxon>Thyridiaceae</taxon>
        <taxon>Thyridium</taxon>
    </lineage>
</organism>
<evidence type="ECO:0000256" key="3">
    <source>
        <dbReference type="ARBA" id="ARBA00022842"/>
    </source>
</evidence>
<feature type="compositionally biased region" description="Low complexity" evidence="5">
    <location>
        <begin position="301"/>
        <end position="318"/>
    </location>
</feature>
<evidence type="ECO:0000313" key="7">
    <source>
        <dbReference type="EMBL" id="TPX18814.1"/>
    </source>
</evidence>
<dbReference type="InParanoid" id="A0A507BJ40"/>
<accession>A0A507BJ40</accession>
<dbReference type="PROSITE" id="PS51706">
    <property type="entry name" value="G_ENGB"/>
    <property type="match status" value="1"/>
</dbReference>
<keyword evidence="1" id="KW-0479">Metal-binding</keyword>
<feature type="compositionally biased region" description="Low complexity" evidence="5">
    <location>
        <begin position="60"/>
        <end position="75"/>
    </location>
</feature>
<evidence type="ECO:0000256" key="1">
    <source>
        <dbReference type="ARBA" id="ARBA00022723"/>
    </source>
</evidence>
<dbReference type="Gene3D" id="3.40.50.300">
    <property type="entry name" value="P-loop containing nucleotide triphosphate hydrolases"/>
    <property type="match status" value="1"/>
</dbReference>
<feature type="region of interest" description="Disordered" evidence="5">
    <location>
        <begin position="31"/>
        <end position="81"/>
    </location>
</feature>
<feature type="compositionally biased region" description="Low complexity" evidence="5">
    <location>
        <begin position="330"/>
        <end position="339"/>
    </location>
</feature>
<dbReference type="GO" id="GO:0005525">
    <property type="term" value="F:GTP binding"/>
    <property type="evidence" value="ECO:0007669"/>
    <property type="project" value="UniProtKB-KW"/>
</dbReference>
<feature type="compositionally biased region" description="Low complexity" evidence="5">
    <location>
        <begin position="31"/>
        <end position="46"/>
    </location>
</feature>
<dbReference type="GO" id="GO:0005739">
    <property type="term" value="C:mitochondrion"/>
    <property type="evidence" value="ECO:0007669"/>
    <property type="project" value="TreeGrafter"/>
</dbReference>
<proteinExistence type="predicted"/>
<dbReference type="Pfam" id="PF01926">
    <property type="entry name" value="MMR_HSR1"/>
    <property type="match status" value="1"/>
</dbReference>
<evidence type="ECO:0000256" key="4">
    <source>
        <dbReference type="ARBA" id="ARBA00023134"/>
    </source>
</evidence>
<dbReference type="EMBL" id="SKBQ01000108">
    <property type="protein sequence ID" value="TPX18814.1"/>
    <property type="molecule type" value="Genomic_DNA"/>
</dbReference>
<keyword evidence="4" id="KW-0342">GTP-binding</keyword>
<feature type="compositionally biased region" description="Basic and acidic residues" evidence="5">
    <location>
        <begin position="468"/>
        <end position="481"/>
    </location>
</feature>
<reference evidence="7 8" key="1">
    <citation type="submission" date="2019-06" db="EMBL/GenBank/DDBJ databases">
        <title>Draft genome sequence of the filamentous fungus Phialemoniopsis curvata isolated from diesel fuel.</title>
        <authorList>
            <person name="Varaljay V.A."/>
            <person name="Lyon W.J."/>
            <person name="Crouch A.L."/>
            <person name="Drake C.E."/>
            <person name="Hollomon J.M."/>
            <person name="Nadeau L.J."/>
            <person name="Nunn H.S."/>
            <person name="Stevenson B.S."/>
            <person name="Bojanowski C.L."/>
            <person name="Crookes-Goodson W.J."/>
        </authorList>
    </citation>
    <scope>NUCLEOTIDE SEQUENCE [LARGE SCALE GENOMIC DNA]</scope>
    <source>
        <strain evidence="7 8">D216</strain>
    </source>
</reference>
<dbReference type="AlphaFoldDB" id="A0A507BJ40"/>
<dbReference type="InterPro" id="IPR006073">
    <property type="entry name" value="GTP-bd"/>
</dbReference>
<keyword evidence="8" id="KW-1185">Reference proteome</keyword>
<keyword evidence="2" id="KW-0547">Nucleotide-binding</keyword>
<gene>
    <name evidence="7" type="ORF">E0L32_011493</name>
</gene>
<feature type="region of interest" description="Disordered" evidence="5">
    <location>
        <begin position="448"/>
        <end position="531"/>
    </location>
</feature>
<dbReference type="Proteomes" id="UP000319257">
    <property type="component" value="Unassembled WGS sequence"/>
</dbReference>
<dbReference type="InterPro" id="IPR052279">
    <property type="entry name" value="EngB_GTPase"/>
</dbReference>
<dbReference type="RefSeq" id="XP_031000525.1">
    <property type="nucleotide sequence ID" value="XM_031134229.1"/>
</dbReference>
<sequence length="531" mass="56145">MRLKTIPSLPALPPTRRPTLITITFSHHQLRLHSSSSSSSPSQPSSGGPTLPERSVSYIPSPSASPTTSTTATRAPQPPARALDQATSLFLRPRPRFLYSAPRFLNLPVNTRIPEVCILGRSNVGKSTLLNALSGLETRGRAGRSHGSKRSRAGLAVTSATAGCTKTLNGYGFGPPLPLLPSGANNDKDGDGDGEGSSSSSSSAGGRSTRSQRRTAAHQREPAPQHSLVVMDMPGYGLHSREEWGAEIAKYLSRRAMLRGAVVLVDSVAGVKDGDRLALELLRDAGVRTAVVLTKADKLVSSSPPSSSSSSSSPPSSSVATAAGSGAEKQQQQQQQQRQSPEALLRKRCVQVWDELRRAERRGRRKAAPAQVAGWKEGRGGWEPEVFVTGAGDPRAGGLGVAGARLAICRLAGLVEGQGAEAQVSSAKAAPLLGTGRVVPFDQIQWAAPPSRGEEEETAAAAGEESGDEVRADLGVPREEGIPETTADPVQQEPARRGRVRPWKRPADMFDAIAQPQSQSRRQGDHRDASF</sequence>
<dbReference type="OrthoDB" id="391988at2759"/>
<feature type="domain" description="EngB-type G" evidence="6">
    <location>
        <begin position="112"/>
        <end position="340"/>
    </location>
</feature>
<dbReference type="STRING" id="1093900.A0A507BJ40"/>
<feature type="region of interest" description="Disordered" evidence="5">
    <location>
        <begin position="175"/>
        <end position="229"/>
    </location>
</feature>
<dbReference type="PANTHER" id="PTHR46498">
    <property type="entry name" value="GTP-BINDING PROTEIN 8"/>
    <property type="match status" value="1"/>
</dbReference>
<evidence type="ECO:0000259" key="6">
    <source>
        <dbReference type="PROSITE" id="PS51706"/>
    </source>
</evidence>
<dbReference type="SUPFAM" id="SSF52540">
    <property type="entry name" value="P-loop containing nucleoside triphosphate hydrolases"/>
    <property type="match status" value="1"/>
</dbReference>
<keyword evidence="3" id="KW-0460">Magnesium</keyword>
<dbReference type="InterPro" id="IPR030393">
    <property type="entry name" value="G_ENGB_dom"/>
</dbReference>